<comment type="function">
    <text evidence="13">Exerts an anti-apoptotic effect in the immune system and is involved in responses to infections.</text>
</comment>
<keyword evidence="8" id="KW-0547">Nucleotide-binding</keyword>
<evidence type="ECO:0000256" key="16">
    <source>
        <dbReference type="SAM" id="Coils"/>
    </source>
</evidence>
<evidence type="ECO:0000256" key="5">
    <source>
        <dbReference type="ARBA" id="ARBA00008535"/>
    </source>
</evidence>
<dbReference type="PROSITE" id="PS51720">
    <property type="entry name" value="G_AIG1"/>
    <property type="match status" value="1"/>
</dbReference>
<keyword evidence="16" id="KW-0175">Coiled coil</keyword>
<dbReference type="CDD" id="cd01852">
    <property type="entry name" value="AIG1"/>
    <property type="match status" value="1"/>
</dbReference>
<evidence type="ECO:0000256" key="17">
    <source>
        <dbReference type="SAM" id="MobiDB-lite"/>
    </source>
</evidence>
<feature type="coiled-coil region" evidence="16">
    <location>
        <begin position="1164"/>
        <end position="1219"/>
    </location>
</feature>
<dbReference type="Gene3D" id="3.40.50.300">
    <property type="entry name" value="P-loop containing nucleotide triphosphate hydrolases"/>
    <property type="match status" value="3"/>
</dbReference>
<dbReference type="GO" id="GO:0005829">
    <property type="term" value="C:cytosol"/>
    <property type="evidence" value="ECO:0007669"/>
    <property type="project" value="UniProtKB-SubCell"/>
</dbReference>
<comment type="similarity">
    <text evidence="5">Belongs to the TRAFAC class TrmE-Era-EngA-EngB-Septin-like GTPase superfamily. AIG1/Toc34/Toc159-like paraseptin GTPase family. IAN subfamily.</text>
</comment>
<proteinExistence type="inferred from homology"/>
<dbReference type="GO" id="GO:0005794">
    <property type="term" value="C:Golgi apparatus"/>
    <property type="evidence" value="ECO:0007669"/>
    <property type="project" value="UniProtKB-SubCell"/>
</dbReference>
<evidence type="ECO:0000256" key="10">
    <source>
        <dbReference type="ARBA" id="ARBA00023034"/>
    </source>
</evidence>
<evidence type="ECO:0000259" key="18">
    <source>
        <dbReference type="PROSITE" id="PS51720"/>
    </source>
</evidence>
<gene>
    <name evidence="19" type="ORF">ABG768_020375</name>
</gene>
<dbReference type="GO" id="GO:0005739">
    <property type="term" value="C:mitochondrion"/>
    <property type="evidence" value="ECO:0007669"/>
    <property type="project" value="UniProtKB-SubCell"/>
</dbReference>
<name>A0AAW2AY25_CULAL</name>
<sequence>MSSADTKAIFAHNPPCRRRWSKEKPPMMRIVLLGKSVSENSQVGNFLLGRAALDSEAPPGVVERVGGRLKDRHVMVINIPQLLQTHLSLRHITQTVKECVSLSDPGPHVIVLLLKHDQCSAEDQECVEKVLDSFSERVYQHTMVLTTQEPTETNDILQKIIQKCFNRHFSLQRRSSPDDLLQMFEDIVKINNGCHLDCAEASQYFSMEQQATERLSEGVMLNLVVCGSDRTLKSSISELILQQTDRKSDVDLHRRQISLVELPALFNTRLLEEEVMRLTLRCVSLCDPGVHVFLLIIPDTPLTDEDKAEMEEIQRIFSSRINKHMMILTMQSSEHQTAELNEETQSVIESFGGRHHFFGPNTQVSTLMENIEQMLEENRGEFYSTETFLEAQMKKLLQFEDMKKKINSLETHLLSPGLTESEDDLRIVLLGKTGVGKSATGNTILGNDAFTAETSHKSVTKESRRETSEINGRHVTVIDTPGLFDTELSNEEIQREISNCISMILPGPHVFLLLIPLGRFTKEEAKSVKIIQETFGEKSLMYTMVLFTRGDDLKNKTIEQFLGEPGSPLMKLIEACGNRFHVFNNNQTGDRTQVSELLEKIDNMVEANGGSFYTCKMFRQMEREKQEQQMKILMDRVREKEEEMKKLEEEKERMKMMIKEERQNHDKERKIREDEFKREIREQEKHQREIRDELRRERETFKHEIENMKEEKEKVKEKHQMEIDRLMNRIENERQNHEKEKKKIEKEYTEREEQYKTLIKDKEEKEREIRAEMKRECEEWEKQKLQEKTRREEEDEKRREKEQRVSDDFSQRLKEERKRMEREKQDLQSKQEAEENKMKILMEKLNREREELMKKHEEEKVKMMMMMEEERQNHDKERKRREEEFREREERQKREMKDKEEQEREMRENTKREREMFKNEIETIRQEKENVKKEKETLKTEYITEIERLMKRIEDERQNNDTERKRREEELNEREEQYKTQKMKHKEESEEQMHKIKREQEEWEKQKLEDKIRKEEDEKRKEREKQIADEQILRLKSEMEGIIREKERIEREGRGKLEDLEKRLKKEINMREDQLKNFEEELKVLEELHEDELKRRQMEWREEYEREKEEMKKMCSDSLPKVTAYRKLETEYSKWSWSLHSAMNETENKLQNKVDNKVIHEVDETDLQRELKKTSEEVEQSLSEFFEKDKDKDILIQWKNSFEIKIKELQGNIVRETKRKLNEILQQQDLKKKIDAQRTYNENTLYEKSKELALKLKDKTNNETLKKEFDFLWEQSVKKFIRDTPPIKDIDIMRDVKEILSDNYEGYLPVNYLKVNRDVFSLSSYPDYVQDKKNIVFAGSVRDSLKSKEKLGYILSKDEEAQISSLVTDVVQQTDKMIQSFNISKMGYNISYIPKLIDYIKRRVTEHQEGPVKYKFKKKFSIHLVLSVCKKANKMITDQHRVFREANDPVIYLKKKKQENYSTFQKHLHGAASAAIFGAIICQKLKEPIEQSVYKKTARDLTDEMRSNCESLNGNRSNLEKHILKFLAEKEDFDKYMNYIHNPRDHFKSFIRDEVSRYITDKFSVSVLPKMKKNIELLQQKIMKAAHEYTEHVQVNRGDVGLWLKSFALQLSDVLIFSEKDLNGVKLDVDEDFKLLEDVIEKEFFRITFDISSRFNTETFPVNLDYKFRPDELLIDHFCQCCWVQCPFCKATCTYTIENHDGVHRVPFHRVTGINGTFYHSTQNLCADICTNLVASDQYFNTANGMFKYRKCSKAGGRFANWSITPDLSELPYWKWFVCRFKKDLEKYYSKTFDGSGKIPDEWRKYSKLDAIESVDQCI</sequence>
<keyword evidence="10" id="KW-0333">Golgi apparatus</keyword>
<dbReference type="Pfam" id="PF04548">
    <property type="entry name" value="AIG1"/>
    <property type="match status" value="3"/>
</dbReference>
<feature type="region of interest" description="Disordered" evidence="17">
    <location>
        <begin position="951"/>
        <end position="1008"/>
    </location>
</feature>
<dbReference type="FunFam" id="3.40.50.300:FF:000536">
    <property type="entry name" value="GTPase IMAP family member 8"/>
    <property type="match status" value="1"/>
</dbReference>
<dbReference type="PANTHER" id="PTHR22796:SF6">
    <property type="entry name" value="INTERFERON-INDUCED VERY LARGE GTPASE 1-RELATED"/>
    <property type="match status" value="1"/>
</dbReference>
<keyword evidence="20" id="KW-1185">Reference proteome</keyword>
<evidence type="ECO:0000256" key="8">
    <source>
        <dbReference type="ARBA" id="ARBA00022741"/>
    </source>
</evidence>
<evidence type="ECO:0000256" key="9">
    <source>
        <dbReference type="ARBA" id="ARBA00022824"/>
    </source>
</evidence>
<dbReference type="FunFam" id="3.40.50.300:FF:003498">
    <property type="entry name" value="Si:dkey-73p2.2"/>
    <property type="match status" value="1"/>
</dbReference>
<dbReference type="Pfam" id="PF25974">
    <property type="entry name" value="URGCP_9th"/>
    <property type="match status" value="1"/>
</dbReference>
<dbReference type="InterPro" id="IPR027417">
    <property type="entry name" value="P-loop_NTPase"/>
</dbReference>
<keyword evidence="9" id="KW-0256">Endoplasmic reticulum</keyword>
<evidence type="ECO:0000256" key="15">
    <source>
        <dbReference type="ARBA" id="ARBA00077278"/>
    </source>
</evidence>
<dbReference type="SUPFAM" id="SSF52540">
    <property type="entry name" value="P-loop containing nucleoside triphosphate hydrolases"/>
    <property type="match status" value="2"/>
</dbReference>
<dbReference type="Proteomes" id="UP001479290">
    <property type="component" value="Unassembled WGS sequence"/>
</dbReference>
<feature type="region of interest" description="Disordered" evidence="17">
    <location>
        <begin position="728"/>
        <end position="921"/>
    </location>
</feature>
<evidence type="ECO:0000256" key="2">
    <source>
        <dbReference type="ARBA" id="ARBA00004240"/>
    </source>
</evidence>
<evidence type="ECO:0000256" key="11">
    <source>
        <dbReference type="ARBA" id="ARBA00023128"/>
    </source>
</evidence>
<dbReference type="GO" id="GO:0005783">
    <property type="term" value="C:endoplasmic reticulum"/>
    <property type="evidence" value="ECO:0007669"/>
    <property type="project" value="UniProtKB-SubCell"/>
</dbReference>
<comment type="subcellular location">
    <subcellularLocation>
        <location evidence="3">Cytoplasm</location>
        <location evidence="3">Cytosol</location>
    </subcellularLocation>
    <subcellularLocation>
        <location evidence="2">Endoplasmic reticulum</location>
    </subcellularLocation>
    <subcellularLocation>
        <location evidence="4">Golgi apparatus</location>
    </subcellularLocation>
    <subcellularLocation>
        <location evidence="1">Mitochondrion</location>
    </subcellularLocation>
</comment>
<dbReference type="EMBL" id="JAWDJR010000003">
    <property type="protein sequence ID" value="KAK9978631.1"/>
    <property type="molecule type" value="Genomic_DNA"/>
</dbReference>
<evidence type="ECO:0000256" key="13">
    <source>
        <dbReference type="ARBA" id="ARBA00056809"/>
    </source>
</evidence>
<evidence type="ECO:0000256" key="1">
    <source>
        <dbReference type="ARBA" id="ARBA00004173"/>
    </source>
</evidence>
<evidence type="ECO:0000256" key="4">
    <source>
        <dbReference type="ARBA" id="ARBA00004555"/>
    </source>
</evidence>
<keyword evidence="11" id="KW-0496">Mitochondrion</keyword>
<dbReference type="GO" id="GO:0005525">
    <property type="term" value="F:GTP binding"/>
    <property type="evidence" value="ECO:0007669"/>
    <property type="project" value="UniProtKB-KW"/>
</dbReference>
<comment type="caution">
    <text evidence="19">The sequence shown here is derived from an EMBL/GenBank/DDBJ whole genome shotgun (WGS) entry which is preliminary data.</text>
</comment>
<evidence type="ECO:0000256" key="3">
    <source>
        <dbReference type="ARBA" id="ARBA00004514"/>
    </source>
</evidence>
<dbReference type="InterPro" id="IPR058641">
    <property type="entry name" value="GVIN1_dom"/>
</dbReference>
<feature type="domain" description="AIG1-type G" evidence="18">
    <location>
        <begin position="422"/>
        <end position="622"/>
    </location>
</feature>
<organism evidence="19 20">
    <name type="scientific">Culter alburnus</name>
    <name type="common">Topmouth culter</name>
    <dbReference type="NCBI Taxonomy" id="194366"/>
    <lineage>
        <taxon>Eukaryota</taxon>
        <taxon>Metazoa</taxon>
        <taxon>Chordata</taxon>
        <taxon>Craniata</taxon>
        <taxon>Vertebrata</taxon>
        <taxon>Euteleostomi</taxon>
        <taxon>Actinopterygii</taxon>
        <taxon>Neopterygii</taxon>
        <taxon>Teleostei</taxon>
        <taxon>Ostariophysi</taxon>
        <taxon>Cypriniformes</taxon>
        <taxon>Xenocyprididae</taxon>
        <taxon>Xenocypridinae</taxon>
        <taxon>Culter</taxon>
    </lineage>
</organism>
<evidence type="ECO:0000256" key="6">
    <source>
        <dbReference type="ARBA" id="ARBA00022490"/>
    </source>
</evidence>
<evidence type="ECO:0000256" key="7">
    <source>
        <dbReference type="ARBA" id="ARBA00022737"/>
    </source>
</evidence>
<reference evidence="19 20" key="1">
    <citation type="submission" date="2024-05" db="EMBL/GenBank/DDBJ databases">
        <title>A high-quality chromosomal-level genome assembly of Topmouth culter (Culter alburnus).</title>
        <authorList>
            <person name="Zhao H."/>
        </authorList>
    </citation>
    <scope>NUCLEOTIDE SEQUENCE [LARGE SCALE GENOMIC DNA]</scope>
    <source>
        <strain evidence="19">CATC2023</strain>
        <tissue evidence="19">Muscle</tissue>
    </source>
</reference>
<keyword evidence="7" id="KW-0677">Repeat</keyword>
<dbReference type="PANTHER" id="PTHR22796">
    <property type="entry name" value="URG4-RELATED"/>
    <property type="match status" value="1"/>
</dbReference>
<keyword evidence="6" id="KW-0963">Cytoplasm</keyword>
<evidence type="ECO:0000256" key="14">
    <source>
        <dbReference type="ARBA" id="ARBA00073539"/>
    </source>
</evidence>
<protein>
    <recommendedName>
        <fullName evidence="14">GTPase IMAP family member 8</fullName>
    </recommendedName>
    <alternativeName>
        <fullName evidence="15">Immune-associated nucleotide-binding protein 9</fullName>
    </alternativeName>
</protein>
<dbReference type="InterPro" id="IPR006703">
    <property type="entry name" value="G_AIG1"/>
</dbReference>
<evidence type="ECO:0000313" key="19">
    <source>
        <dbReference type="EMBL" id="KAK9978631.1"/>
    </source>
</evidence>
<dbReference type="FunFam" id="3.40.50.300:FF:002895">
    <property type="entry name" value="Si:dkeyp-52c3.7"/>
    <property type="match status" value="1"/>
</dbReference>
<evidence type="ECO:0000313" key="20">
    <source>
        <dbReference type="Proteomes" id="UP001479290"/>
    </source>
</evidence>
<evidence type="ECO:0000256" key="12">
    <source>
        <dbReference type="ARBA" id="ARBA00023134"/>
    </source>
</evidence>
<keyword evidence="12" id="KW-0342">GTP-binding</keyword>
<accession>A0AAW2AY25</accession>